<dbReference type="Proteomes" id="UP001501285">
    <property type="component" value="Unassembled WGS sequence"/>
</dbReference>
<dbReference type="EMBL" id="BAAANB010000021">
    <property type="protein sequence ID" value="GAA2033945.1"/>
    <property type="molecule type" value="Genomic_DNA"/>
</dbReference>
<organism evidence="3 4">
    <name type="scientific">Terrabacter terrae</name>
    <dbReference type="NCBI Taxonomy" id="318434"/>
    <lineage>
        <taxon>Bacteria</taxon>
        <taxon>Bacillati</taxon>
        <taxon>Actinomycetota</taxon>
        <taxon>Actinomycetes</taxon>
        <taxon>Micrococcales</taxon>
        <taxon>Intrasporangiaceae</taxon>
        <taxon>Terrabacter</taxon>
    </lineage>
</organism>
<dbReference type="InterPro" id="IPR041916">
    <property type="entry name" value="Anti_sigma_zinc_sf"/>
</dbReference>
<evidence type="ECO:0000313" key="3">
    <source>
        <dbReference type="EMBL" id="GAA2033945.1"/>
    </source>
</evidence>
<keyword evidence="4" id="KW-1185">Reference proteome</keyword>
<evidence type="ECO:0000256" key="2">
    <source>
        <dbReference type="ARBA" id="ARBA00023163"/>
    </source>
</evidence>
<evidence type="ECO:0000313" key="4">
    <source>
        <dbReference type="Proteomes" id="UP001501285"/>
    </source>
</evidence>
<keyword evidence="1" id="KW-0805">Transcription regulation</keyword>
<dbReference type="Gene3D" id="1.10.10.1320">
    <property type="entry name" value="Anti-sigma factor, zinc-finger domain"/>
    <property type="match status" value="1"/>
</dbReference>
<gene>
    <name evidence="3" type="ORF">GCM10009740_25640</name>
</gene>
<name>A0ABP5FVX9_9MICO</name>
<evidence type="ECO:0000256" key="1">
    <source>
        <dbReference type="ARBA" id="ARBA00023015"/>
    </source>
</evidence>
<keyword evidence="2" id="KW-0804">Transcription</keyword>
<comment type="caution">
    <text evidence="3">The sequence shown here is derived from an EMBL/GenBank/DDBJ whole genome shotgun (WGS) entry which is preliminary data.</text>
</comment>
<accession>A0ABP5FVX9</accession>
<protein>
    <recommendedName>
        <fullName evidence="5">Zinc-finger domain-containing protein</fullName>
    </recommendedName>
</protein>
<sequence length="240" mass="24010">MTPHLKGHVRAYVDRALPPPMLHLFDKHLVCCAVCRAAADQERRIVAALRADTGVPTSLRTSLIGLASAASTSTSTEARVNPPRVPVPPVGFRMPSAPAHEPVPTVPPTAPALHRSPMRAAVVASIAAGASVAAAWGLAVSPVPGGGAPSVRGPVANLGAGPASAVNFGGAVLPGSRVTPVSRDAGRAGGLDSGSLPHWVVSTRSATAGGTSASAVRPGVVSGLVDSVRITTSRSAQSRP</sequence>
<proteinExistence type="predicted"/>
<dbReference type="RefSeq" id="WP_343991896.1">
    <property type="nucleotide sequence ID" value="NZ_BAAANB010000021.1"/>
</dbReference>
<reference evidence="4" key="1">
    <citation type="journal article" date="2019" name="Int. J. Syst. Evol. Microbiol.">
        <title>The Global Catalogue of Microorganisms (GCM) 10K type strain sequencing project: providing services to taxonomists for standard genome sequencing and annotation.</title>
        <authorList>
            <consortium name="The Broad Institute Genomics Platform"/>
            <consortium name="The Broad Institute Genome Sequencing Center for Infectious Disease"/>
            <person name="Wu L."/>
            <person name="Ma J."/>
        </authorList>
    </citation>
    <scope>NUCLEOTIDE SEQUENCE [LARGE SCALE GENOMIC DNA]</scope>
    <source>
        <strain evidence="4">JCM 14283</strain>
    </source>
</reference>
<evidence type="ECO:0008006" key="5">
    <source>
        <dbReference type="Google" id="ProtNLM"/>
    </source>
</evidence>